<protein>
    <submittedName>
        <fullName evidence="2">Uncharacterized protein</fullName>
    </submittedName>
</protein>
<reference evidence="2" key="1">
    <citation type="journal article" date="2020" name="G3 (Bethesda)">
        <title>High-Quality Assemblies for Three Invasive Social Wasps from the &lt;i&gt;Vespula&lt;/i&gt; Genus.</title>
        <authorList>
            <person name="Harrop T.W.R."/>
            <person name="Guhlin J."/>
            <person name="McLaughlin G.M."/>
            <person name="Permina E."/>
            <person name="Stockwell P."/>
            <person name="Gilligan J."/>
            <person name="Le Lec M.F."/>
            <person name="Gruber M.A.M."/>
            <person name="Quinn O."/>
            <person name="Lovegrove M."/>
            <person name="Duncan E.J."/>
            <person name="Remnant E.J."/>
            <person name="Van Eeckhoven J."/>
            <person name="Graham B."/>
            <person name="Knapp R.A."/>
            <person name="Langford K.W."/>
            <person name="Kronenberg Z."/>
            <person name="Press M.O."/>
            <person name="Eacker S.M."/>
            <person name="Wilson-Rankin E.E."/>
            <person name="Purcell J."/>
            <person name="Lester P.J."/>
            <person name="Dearden P.K."/>
        </authorList>
    </citation>
    <scope>NUCLEOTIDE SEQUENCE</scope>
    <source>
        <strain evidence="2">Volc-1</strain>
    </source>
</reference>
<sequence>MWKKEPSCSGHCGNAEQPRNCPPPCLWPVCGVVPSQERVEVEVKLVLVVGLRDACIGHSKGSELEAGRVRSFPFCSPI</sequence>
<dbReference type="AlphaFoldDB" id="A0A834UGE5"/>
<dbReference type="EMBL" id="JACSDY010000001">
    <property type="protein sequence ID" value="KAF7438063.1"/>
    <property type="molecule type" value="Genomic_DNA"/>
</dbReference>
<evidence type="ECO:0000256" key="1">
    <source>
        <dbReference type="SAM" id="MobiDB-lite"/>
    </source>
</evidence>
<feature type="region of interest" description="Disordered" evidence="1">
    <location>
        <begin position="1"/>
        <end position="20"/>
    </location>
</feature>
<name>A0A834UGE5_VESPE</name>
<keyword evidence="3" id="KW-1185">Reference proteome</keyword>
<evidence type="ECO:0000313" key="2">
    <source>
        <dbReference type="EMBL" id="KAF7438063.1"/>
    </source>
</evidence>
<evidence type="ECO:0000313" key="3">
    <source>
        <dbReference type="Proteomes" id="UP000600918"/>
    </source>
</evidence>
<accession>A0A834UGE5</accession>
<proteinExistence type="predicted"/>
<dbReference type="Proteomes" id="UP000600918">
    <property type="component" value="Unassembled WGS sequence"/>
</dbReference>
<comment type="caution">
    <text evidence="2">The sequence shown here is derived from an EMBL/GenBank/DDBJ whole genome shotgun (WGS) entry which is preliminary data.</text>
</comment>
<organism evidence="2 3">
    <name type="scientific">Vespula pensylvanica</name>
    <name type="common">Western yellow jacket</name>
    <name type="synonym">Wasp</name>
    <dbReference type="NCBI Taxonomy" id="30213"/>
    <lineage>
        <taxon>Eukaryota</taxon>
        <taxon>Metazoa</taxon>
        <taxon>Ecdysozoa</taxon>
        <taxon>Arthropoda</taxon>
        <taxon>Hexapoda</taxon>
        <taxon>Insecta</taxon>
        <taxon>Pterygota</taxon>
        <taxon>Neoptera</taxon>
        <taxon>Endopterygota</taxon>
        <taxon>Hymenoptera</taxon>
        <taxon>Apocrita</taxon>
        <taxon>Aculeata</taxon>
        <taxon>Vespoidea</taxon>
        <taxon>Vespidae</taxon>
        <taxon>Vespinae</taxon>
        <taxon>Vespula</taxon>
    </lineage>
</organism>
<gene>
    <name evidence="2" type="ORF">H0235_000454</name>
</gene>